<dbReference type="Pfam" id="PF04135">
    <property type="entry name" value="Nop10p"/>
    <property type="match status" value="1"/>
</dbReference>
<dbReference type="GO" id="GO:0031429">
    <property type="term" value="C:box H/ACA snoRNP complex"/>
    <property type="evidence" value="ECO:0007669"/>
    <property type="project" value="TreeGrafter"/>
</dbReference>
<evidence type="ECO:0000256" key="3">
    <source>
        <dbReference type="ARBA" id="ARBA00022552"/>
    </source>
</evidence>
<dbReference type="GO" id="GO:0030515">
    <property type="term" value="F:snoRNA binding"/>
    <property type="evidence" value="ECO:0007669"/>
    <property type="project" value="InterPro"/>
</dbReference>
<evidence type="ECO:0000313" key="7">
    <source>
        <dbReference type="Proteomes" id="UP000694407"/>
    </source>
</evidence>
<dbReference type="RefSeq" id="XP_048639846.1">
    <property type="nucleotide sequence ID" value="XM_048783889.1"/>
</dbReference>
<dbReference type="GeneID" id="107156468"/>
<dbReference type="Gene3D" id="2.20.28.40">
    <property type="entry name" value="H/ACA ribonucleoprotein complex, subunit Nop10"/>
    <property type="match status" value="1"/>
</dbReference>
<keyword evidence="3" id="KW-0698">rRNA processing</keyword>
<dbReference type="Ensembl" id="ENSMMMT00000007862.1">
    <property type="protein sequence ID" value="ENSMMMP00000006917.1"/>
    <property type="gene ID" value="ENSMMMG00000006205.1"/>
</dbReference>
<keyword evidence="4" id="KW-0687">Ribonucleoprotein</keyword>
<dbReference type="GO" id="GO:1904874">
    <property type="term" value="P:positive regulation of telomerase RNA localization to Cajal body"/>
    <property type="evidence" value="ECO:0007669"/>
    <property type="project" value="TreeGrafter"/>
</dbReference>
<dbReference type="GeneTree" id="ENSGT00960000188537"/>
<dbReference type="Proteomes" id="UP000694407">
    <property type="component" value="Unplaced"/>
</dbReference>
<name>A0A8C5YYX5_MARMA</name>
<dbReference type="PANTHER" id="PTHR13305:SF0">
    <property type="entry name" value="H_ACA RIBONUCLEOPROTEIN COMPLEX SUBUNIT 3"/>
    <property type="match status" value="1"/>
</dbReference>
<dbReference type="AlphaFoldDB" id="A0A8C5YYX5"/>
<evidence type="ECO:0000256" key="5">
    <source>
        <dbReference type="ARBA" id="ARBA00030185"/>
    </source>
</evidence>
<evidence type="ECO:0000256" key="1">
    <source>
        <dbReference type="ARBA" id="ARBA00009462"/>
    </source>
</evidence>
<protein>
    <recommendedName>
        <fullName evidence="5">Nucleolar protein 10</fullName>
    </recommendedName>
</protein>
<evidence type="ECO:0000313" key="6">
    <source>
        <dbReference type="Ensembl" id="ENSMMMP00000006917.1"/>
    </source>
</evidence>
<dbReference type="InterPro" id="IPR007264">
    <property type="entry name" value="H/ACA_rnp_Nop10"/>
</dbReference>
<proteinExistence type="inferred from homology"/>
<gene>
    <name evidence="6" type="primary">LOC107156468</name>
</gene>
<dbReference type="PANTHER" id="PTHR13305">
    <property type="entry name" value="RIBOSOME BIOGENESIS PROTEIN NOP10"/>
    <property type="match status" value="1"/>
</dbReference>
<keyword evidence="2" id="KW-0690">Ribosome biogenesis</keyword>
<dbReference type="GO" id="GO:0031120">
    <property type="term" value="P:snRNA pseudouridine synthesis"/>
    <property type="evidence" value="ECO:0007669"/>
    <property type="project" value="TreeGrafter"/>
</dbReference>
<evidence type="ECO:0000256" key="2">
    <source>
        <dbReference type="ARBA" id="ARBA00022517"/>
    </source>
</evidence>
<dbReference type="InterPro" id="IPR036756">
    <property type="entry name" value="H/ACA_rnp_Nop10_sf"/>
</dbReference>
<reference evidence="6" key="2">
    <citation type="submission" date="2025-09" db="UniProtKB">
        <authorList>
            <consortium name="Ensembl"/>
        </authorList>
    </citation>
    <scope>IDENTIFICATION</scope>
</reference>
<sequence length="65" mass="7685">MVIFLQNFLNEQNQVYTLKTFDPMGQQTSLALPAWFFPGDKYSRGQTTIKKRFKMFMTQQPHPVL</sequence>
<dbReference type="OrthoDB" id="13807at2759"/>
<evidence type="ECO:0000256" key="4">
    <source>
        <dbReference type="ARBA" id="ARBA00023274"/>
    </source>
</evidence>
<dbReference type="KEGG" id="mmma:107156468"/>
<dbReference type="GO" id="GO:0070034">
    <property type="term" value="F:telomerase RNA binding"/>
    <property type="evidence" value="ECO:0007669"/>
    <property type="project" value="TreeGrafter"/>
</dbReference>
<comment type="similarity">
    <text evidence="1">Belongs to the NOP10 family.</text>
</comment>
<dbReference type="GO" id="GO:0031118">
    <property type="term" value="P:rRNA pseudouridine synthesis"/>
    <property type="evidence" value="ECO:0007669"/>
    <property type="project" value="TreeGrafter"/>
</dbReference>
<dbReference type="SUPFAM" id="SSF144210">
    <property type="entry name" value="Nop10-like SnoRNP"/>
    <property type="match status" value="1"/>
</dbReference>
<reference evidence="6" key="1">
    <citation type="submission" date="2025-08" db="UniProtKB">
        <authorList>
            <consortium name="Ensembl"/>
        </authorList>
    </citation>
    <scope>IDENTIFICATION</scope>
</reference>
<organism evidence="6 7">
    <name type="scientific">Marmota marmota marmota</name>
    <name type="common">Alpine marmot</name>
    <dbReference type="NCBI Taxonomy" id="9994"/>
    <lineage>
        <taxon>Eukaryota</taxon>
        <taxon>Metazoa</taxon>
        <taxon>Chordata</taxon>
        <taxon>Craniata</taxon>
        <taxon>Vertebrata</taxon>
        <taxon>Euteleostomi</taxon>
        <taxon>Mammalia</taxon>
        <taxon>Eutheria</taxon>
        <taxon>Euarchontoglires</taxon>
        <taxon>Glires</taxon>
        <taxon>Rodentia</taxon>
        <taxon>Sciuromorpha</taxon>
        <taxon>Sciuridae</taxon>
        <taxon>Xerinae</taxon>
        <taxon>Marmotini</taxon>
        <taxon>Marmota</taxon>
    </lineage>
</organism>
<keyword evidence="7" id="KW-1185">Reference proteome</keyword>
<accession>A0A8C5YYX5</accession>